<name>A0ABT5KYP0_9ALTE</name>
<proteinExistence type="predicted"/>
<comment type="caution">
    <text evidence="2">The sequence shown here is derived from an EMBL/GenBank/DDBJ whole genome shotgun (WGS) entry which is preliminary data.</text>
</comment>
<dbReference type="EMBL" id="JAQQXP010000001">
    <property type="protein sequence ID" value="MDC8829299.1"/>
    <property type="molecule type" value="Genomic_DNA"/>
</dbReference>
<gene>
    <name evidence="2" type="ORF">OIK42_00865</name>
</gene>
<evidence type="ECO:0000313" key="2">
    <source>
        <dbReference type="EMBL" id="MDC8829299.1"/>
    </source>
</evidence>
<evidence type="ECO:0000313" key="3">
    <source>
        <dbReference type="Proteomes" id="UP001218788"/>
    </source>
</evidence>
<dbReference type="InterPro" id="IPR021313">
    <property type="entry name" value="DUF2909"/>
</dbReference>
<evidence type="ECO:0000256" key="1">
    <source>
        <dbReference type="SAM" id="Phobius"/>
    </source>
</evidence>
<feature type="transmembrane region" description="Helical" evidence="1">
    <location>
        <begin position="43"/>
        <end position="63"/>
    </location>
</feature>
<dbReference type="RefSeq" id="WP_273637667.1">
    <property type="nucleotide sequence ID" value="NZ_JAQQXP010000001.1"/>
</dbReference>
<keyword evidence="1" id="KW-0472">Membrane</keyword>
<keyword evidence="1" id="KW-1133">Transmembrane helix</keyword>
<reference evidence="2 3" key="1">
    <citation type="submission" date="2022-10" db="EMBL/GenBank/DDBJ databases">
        <title>Alteromonas sp. chi3 Genome sequencing.</title>
        <authorList>
            <person name="Park S."/>
        </authorList>
    </citation>
    <scope>NUCLEOTIDE SEQUENCE [LARGE SCALE GENOMIC DNA]</scope>
    <source>
        <strain evidence="3">chi3</strain>
    </source>
</reference>
<sequence length="69" mass="7490">MVIKVIIVGLLIFMIVNLFLAMKVMLGKQSGKAPMSKYIGRRVMTSALIVVIILIAMATGIITPNPSPY</sequence>
<protein>
    <submittedName>
        <fullName evidence="2">DUF2909 domain-containing protein</fullName>
    </submittedName>
</protein>
<accession>A0ABT5KYP0</accession>
<keyword evidence="3" id="KW-1185">Reference proteome</keyword>
<dbReference type="Pfam" id="PF11137">
    <property type="entry name" value="DUF2909"/>
    <property type="match status" value="1"/>
</dbReference>
<keyword evidence="1" id="KW-0812">Transmembrane</keyword>
<feature type="transmembrane region" description="Helical" evidence="1">
    <location>
        <begin position="6"/>
        <end position="22"/>
    </location>
</feature>
<dbReference type="Proteomes" id="UP001218788">
    <property type="component" value="Unassembled WGS sequence"/>
</dbReference>
<organism evidence="2 3">
    <name type="scientific">Alteromonas gilva</name>
    <dbReference type="NCBI Taxonomy" id="2987522"/>
    <lineage>
        <taxon>Bacteria</taxon>
        <taxon>Pseudomonadati</taxon>
        <taxon>Pseudomonadota</taxon>
        <taxon>Gammaproteobacteria</taxon>
        <taxon>Alteromonadales</taxon>
        <taxon>Alteromonadaceae</taxon>
        <taxon>Alteromonas/Salinimonas group</taxon>
        <taxon>Alteromonas</taxon>
    </lineage>
</organism>